<dbReference type="GO" id="GO:0000981">
    <property type="term" value="F:DNA-binding transcription factor activity, RNA polymerase II-specific"/>
    <property type="evidence" value="ECO:0007669"/>
    <property type="project" value="TreeGrafter"/>
</dbReference>
<evidence type="ECO:0000256" key="3">
    <source>
        <dbReference type="ARBA" id="ARBA00022499"/>
    </source>
</evidence>
<dbReference type="OMA" id="CLENNSE"/>
<evidence type="ECO:0000256" key="10">
    <source>
        <dbReference type="PROSITE-ProRule" id="PRU00042"/>
    </source>
</evidence>
<dbReference type="SUPFAM" id="SSF57667">
    <property type="entry name" value="beta-beta-alpha zinc fingers"/>
    <property type="match status" value="1"/>
</dbReference>
<dbReference type="FunFam" id="3.30.160.60:FF:000063">
    <property type="entry name" value="Wilms tumor 1-KTS isoform"/>
    <property type="match status" value="1"/>
</dbReference>
<evidence type="ECO:0000259" key="12">
    <source>
        <dbReference type="PROSITE" id="PS50157"/>
    </source>
</evidence>
<keyword evidence="7" id="KW-0862">Zinc</keyword>
<evidence type="ECO:0000256" key="6">
    <source>
        <dbReference type="ARBA" id="ARBA00022771"/>
    </source>
</evidence>
<evidence type="ECO:0000256" key="2">
    <source>
        <dbReference type="ARBA" id="ARBA00004642"/>
    </source>
</evidence>
<evidence type="ECO:0000256" key="9">
    <source>
        <dbReference type="ARBA" id="ARBA00069242"/>
    </source>
</evidence>
<dbReference type="AlphaFoldDB" id="A0A9Q0MFB4"/>
<reference evidence="13" key="1">
    <citation type="submission" date="2022-12" db="EMBL/GenBank/DDBJ databases">
        <title>Genome assemblies of Blomia tropicalis.</title>
        <authorList>
            <person name="Cui Y."/>
        </authorList>
    </citation>
    <scope>NUCLEOTIDE SEQUENCE</scope>
    <source>
        <tissue evidence="13">Adult mites</tissue>
    </source>
</reference>
<comment type="caution">
    <text evidence="13">The sequence shown here is derived from an EMBL/GenBank/DDBJ whole genome shotgun (WGS) entry which is preliminary data.</text>
</comment>
<protein>
    <recommendedName>
        <fullName evidence="9">Wilms tumor protein homolog</fullName>
    </recommendedName>
</protein>
<keyword evidence="3" id="KW-1017">Isopeptide bond</keyword>
<dbReference type="SMART" id="SM00355">
    <property type="entry name" value="ZnF_C2H2"/>
    <property type="match status" value="2"/>
</dbReference>
<dbReference type="PROSITE" id="PS50157">
    <property type="entry name" value="ZINC_FINGER_C2H2_2"/>
    <property type="match status" value="2"/>
</dbReference>
<dbReference type="GO" id="GO:0031519">
    <property type="term" value="C:PcG protein complex"/>
    <property type="evidence" value="ECO:0007669"/>
    <property type="project" value="TreeGrafter"/>
</dbReference>
<dbReference type="OrthoDB" id="3437960at2759"/>
<proteinExistence type="predicted"/>
<evidence type="ECO:0000256" key="5">
    <source>
        <dbReference type="ARBA" id="ARBA00022737"/>
    </source>
</evidence>
<dbReference type="GO" id="GO:0008270">
    <property type="term" value="F:zinc ion binding"/>
    <property type="evidence" value="ECO:0007669"/>
    <property type="project" value="UniProtKB-KW"/>
</dbReference>
<sequence length="428" mass="47720">MDNHPEWATSSRIIMYAGSDMLANNNNNQPGSESDHYPWQWAEQAQKAQLASSPDRNIFESRLGSPISSPFRSSPIIFSPPPPGANLKKQFGSYSVDNLLKNSESTPKSILSRALISSNSSAKRGRPSQELITELIQSGSSSNSQLKCLVCMRVFPRHKSLQAHLRIHTGERPYRCTFKDCTRAFAQSGQLRTHQRLHTGEKPFICKAPGCEHRFTHSNRKCSLHPNMGLKRIFSSEDTTSTPLTKKPTEIESTPLSALVKVDKYPRKNVIDKPVLGNITSNINNSPSKKTIAELCHFGPDQINLAAPVFARKSVIVGRASRKLELELNAVATSNSSLSKSPTNDKTEILALNVNHDDNNCLENNSEQQSPERNRMDILGALALMELANGSLNKSSSFNNNRTPKKREYSDENRNPNRNRCSPKKLRF</sequence>
<dbReference type="EMBL" id="JAPWDV010000001">
    <property type="protein sequence ID" value="KAJ6224602.1"/>
    <property type="molecule type" value="Genomic_DNA"/>
</dbReference>
<dbReference type="GO" id="GO:0005730">
    <property type="term" value="C:nucleolus"/>
    <property type="evidence" value="ECO:0007669"/>
    <property type="project" value="UniProtKB-SubCell"/>
</dbReference>
<keyword evidence="5" id="KW-0677">Repeat</keyword>
<dbReference type="Proteomes" id="UP001142055">
    <property type="component" value="Chromosome 1"/>
</dbReference>
<accession>A0A9Q0MFB4</accession>
<dbReference type="PANTHER" id="PTHR14003:SF26">
    <property type="entry name" value="ZINC FINGER PROTEIN 367"/>
    <property type="match status" value="1"/>
</dbReference>
<evidence type="ECO:0000256" key="7">
    <source>
        <dbReference type="ARBA" id="ARBA00022833"/>
    </source>
</evidence>
<name>A0A9Q0MFB4_BLOTA</name>
<feature type="compositionally biased region" description="Polar residues" evidence="11">
    <location>
        <begin position="392"/>
        <end position="402"/>
    </location>
</feature>
<dbReference type="GO" id="GO:0000785">
    <property type="term" value="C:chromatin"/>
    <property type="evidence" value="ECO:0007669"/>
    <property type="project" value="TreeGrafter"/>
</dbReference>
<evidence type="ECO:0000256" key="11">
    <source>
        <dbReference type="SAM" id="MobiDB-lite"/>
    </source>
</evidence>
<keyword evidence="14" id="KW-1185">Reference proteome</keyword>
<gene>
    <name evidence="13" type="ORF">RDWZM_003147</name>
</gene>
<evidence type="ECO:0000256" key="1">
    <source>
        <dbReference type="ARBA" id="ARBA00004604"/>
    </source>
</evidence>
<dbReference type="GO" id="GO:0005654">
    <property type="term" value="C:nucleoplasm"/>
    <property type="evidence" value="ECO:0007669"/>
    <property type="project" value="UniProtKB-SubCell"/>
</dbReference>
<comment type="subcellular location">
    <subcellularLocation>
        <location evidence="1">Nucleus</location>
        <location evidence="1">Nucleolus</location>
    </subcellularLocation>
    <subcellularLocation>
        <location evidence="2">Nucleus</location>
        <location evidence="2">Nucleoplasm</location>
    </subcellularLocation>
</comment>
<evidence type="ECO:0000256" key="8">
    <source>
        <dbReference type="ARBA" id="ARBA00022843"/>
    </source>
</evidence>
<organism evidence="13 14">
    <name type="scientific">Blomia tropicalis</name>
    <name type="common">Mite</name>
    <dbReference type="NCBI Taxonomy" id="40697"/>
    <lineage>
        <taxon>Eukaryota</taxon>
        <taxon>Metazoa</taxon>
        <taxon>Ecdysozoa</taxon>
        <taxon>Arthropoda</taxon>
        <taxon>Chelicerata</taxon>
        <taxon>Arachnida</taxon>
        <taxon>Acari</taxon>
        <taxon>Acariformes</taxon>
        <taxon>Sarcoptiformes</taxon>
        <taxon>Astigmata</taxon>
        <taxon>Glycyphagoidea</taxon>
        <taxon>Echimyopodidae</taxon>
        <taxon>Blomia</taxon>
    </lineage>
</organism>
<keyword evidence="6 10" id="KW-0863">Zinc-finger</keyword>
<dbReference type="Gene3D" id="3.30.160.60">
    <property type="entry name" value="Classic Zinc Finger"/>
    <property type="match status" value="3"/>
</dbReference>
<dbReference type="Pfam" id="PF00096">
    <property type="entry name" value="zf-C2H2"/>
    <property type="match status" value="1"/>
</dbReference>
<feature type="domain" description="C2H2-type" evidence="12">
    <location>
        <begin position="146"/>
        <end position="173"/>
    </location>
</feature>
<evidence type="ECO:0000256" key="4">
    <source>
        <dbReference type="ARBA" id="ARBA00022723"/>
    </source>
</evidence>
<dbReference type="InterPro" id="IPR013087">
    <property type="entry name" value="Znf_C2H2_type"/>
</dbReference>
<dbReference type="GO" id="GO:0005667">
    <property type="term" value="C:transcription regulator complex"/>
    <property type="evidence" value="ECO:0007669"/>
    <property type="project" value="TreeGrafter"/>
</dbReference>
<evidence type="ECO:0000313" key="14">
    <source>
        <dbReference type="Proteomes" id="UP001142055"/>
    </source>
</evidence>
<dbReference type="PANTHER" id="PTHR14003">
    <property type="entry name" value="TRANSCRIPTIONAL REPRESSOR PROTEIN YY"/>
    <property type="match status" value="1"/>
</dbReference>
<feature type="region of interest" description="Disordered" evidence="11">
    <location>
        <begin position="392"/>
        <end position="428"/>
    </location>
</feature>
<dbReference type="InterPro" id="IPR036236">
    <property type="entry name" value="Znf_C2H2_sf"/>
</dbReference>
<feature type="domain" description="C2H2-type" evidence="12">
    <location>
        <begin position="174"/>
        <end position="203"/>
    </location>
</feature>
<keyword evidence="8" id="KW-0832">Ubl conjugation</keyword>
<keyword evidence="4" id="KW-0479">Metal-binding</keyword>
<feature type="compositionally biased region" description="Basic and acidic residues" evidence="11">
    <location>
        <begin position="406"/>
        <end position="415"/>
    </location>
</feature>
<dbReference type="PROSITE" id="PS00028">
    <property type="entry name" value="ZINC_FINGER_C2H2_1"/>
    <property type="match status" value="2"/>
</dbReference>
<dbReference type="GO" id="GO:0000978">
    <property type="term" value="F:RNA polymerase II cis-regulatory region sequence-specific DNA binding"/>
    <property type="evidence" value="ECO:0007669"/>
    <property type="project" value="TreeGrafter"/>
</dbReference>
<evidence type="ECO:0000313" key="13">
    <source>
        <dbReference type="EMBL" id="KAJ6224602.1"/>
    </source>
</evidence>